<keyword evidence="4" id="KW-0812">Transmembrane</keyword>
<evidence type="ECO:0000256" key="4">
    <source>
        <dbReference type="ARBA" id="ARBA00022692"/>
    </source>
</evidence>
<name>A0A0D2JJN6_9CHLO</name>
<evidence type="ECO:0000256" key="8">
    <source>
        <dbReference type="SAM" id="MobiDB-lite"/>
    </source>
</evidence>
<dbReference type="AlphaFoldDB" id="A0A0D2JJN6"/>
<protein>
    <recommendedName>
        <fullName evidence="9">Peptidase S54 rhomboid domain-containing protein</fullName>
    </recommendedName>
</protein>
<evidence type="ECO:0000256" key="3">
    <source>
        <dbReference type="ARBA" id="ARBA00022670"/>
    </source>
</evidence>
<dbReference type="FunFam" id="1.20.1540.10:FF:000008">
    <property type="entry name" value="RHOMBOID-like protein 13"/>
    <property type="match status" value="1"/>
</dbReference>
<dbReference type="SUPFAM" id="SSF144091">
    <property type="entry name" value="Rhomboid-like"/>
    <property type="match status" value="1"/>
</dbReference>
<evidence type="ECO:0000256" key="1">
    <source>
        <dbReference type="ARBA" id="ARBA00004141"/>
    </source>
</evidence>
<keyword evidence="3" id="KW-0645">Protease</keyword>
<dbReference type="Proteomes" id="UP000054498">
    <property type="component" value="Unassembled WGS sequence"/>
</dbReference>
<dbReference type="PANTHER" id="PTHR43066:SF1">
    <property type="entry name" value="RHOMBOID PROTEIN 2"/>
    <property type="match status" value="1"/>
</dbReference>
<sequence>MWTGRPLPLPGRGRRAAYGRGIDAYVMLLFVQLAQQIHQMENKPPVTLALMAANAGVYFRDLLPEPLQQLIPPLRRACLQPAAVLQGGQWSRLFWSAWVHADEGHLYYNLSSLLWKGARLERRLGPARFAALTAELLLLSHGLVVAGSWALAQAIPEYRGMYLSTCAVGFSAVLFAFKVVLNHDDPTYSSVMGFTLPTKYMAWAELVLASAFNPQASFFGHLCGILAGVVHVRGAAALRSGASGQRLLRRVAAAVARVVGGAHQPRFAGGGVSGRAAPRPPARPVQAQEPPERLPAARLPTSPVPGAMPAAAVGRQAPAVISMGSGHVTGGVAAVSEEELRQRRLARFQR</sequence>
<dbReference type="GeneID" id="25741323"/>
<evidence type="ECO:0000313" key="10">
    <source>
        <dbReference type="EMBL" id="KIY99512.1"/>
    </source>
</evidence>
<keyword evidence="6" id="KW-1133">Transmembrane helix</keyword>
<evidence type="ECO:0000256" key="5">
    <source>
        <dbReference type="ARBA" id="ARBA00022801"/>
    </source>
</evidence>
<evidence type="ECO:0000256" key="7">
    <source>
        <dbReference type="ARBA" id="ARBA00023136"/>
    </source>
</evidence>
<dbReference type="GO" id="GO:0004252">
    <property type="term" value="F:serine-type endopeptidase activity"/>
    <property type="evidence" value="ECO:0007669"/>
    <property type="project" value="InterPro"/>
</dbReference>
<keyword evidence="11" id="KW-1185">Reference proteome</keyword>
<proteinExistence type="inferred from homology"/>
<comment type="subcellular location">
    <subcellularLocation>
        <location evidence="1">Membrane</location>
        <topology evidence="1">Multi-pass membrane protein</topology>
    </subcellularLocation>
</comment>
<keyword evidence="5" id="KW-0378">Hydrolase</keyword>
<feature type="region of interest" description="Disordered" evidence="8">
    <location>
        <begin position="266"/>
        <end position="300"/>
    </location>
</feature>
<feature type="domain" description="Peptidase S54 rhomboid" evidence="9">
    <location>
        <begin position="88"/>
        <end position="230"/>
    </location>
</feature>
<reference evidence="10 11" key="1">
    <citation type="journal article" date="2013" name="BMC Genomics">
        <title>Reconstruction of the lipid metabolism for the microalga Monoraphidium neglectum from its genome sequence reveals characteristics suitable for biofuel production.</title>
        <authorList>
            <person name="Bogen C."/>
            <person name="Al-Dilaimi A."/>
            <person name="Albersmeier A."/>
            <person name="Wichmann J."/>
            <person name="Grundmann M."/>
            <person name="Rupp O."/>
            <person name="Lauersen K.J."/>
            <person name="Blifernez-Klassen O."/>
            <person name="Kalinowski J."/>
            <person name="Goesmann A."/>
            <person name="Mussgnug J.H."/>
            <person name="Kruse O."/>
        </authorList>
    </citation>
    <scope>NUCLEOTIDE SEQUENCE [LARGE SCALE GENOMIC DNA]</scope>
    <source>
        <strain evidence="10 11">SAG 48.87</strain>
    </source>
</reference>
<dbReference type="GO" id="GO:0016020">
    <property type="term" value="C:membrane"/>
    <property type="evidence" value="ECO:0007669"/>
    <property type="project" value="UniProtKB-SubCell"/>
</dbReference>
<dbReference type="Pfam" id="PF01694">
    <property type="entry name" value="Rhomboid"/>
    <property type="match status" value="1"/>
</dbReference>
<evidence type="ECO:0000313" key="11">
    <source>
        <dbReference type="Proteomes" id="UP000054498"/>
    </source>
</evidence>
<dbReference type="KEGG" id="mng:MNEG_8447"/>
<dbReference type="PANTHER" id="PTHR43066">
    <property type="entry name" value="RHOMBOID-RELATED PROTEIN"/>
    <property type="match status" value="1"/>
</dbReference>
<dbReference type="OrthoDB" id="10257275at2759"/>
<dbReference type="STRING" id="145388.A0A0D2JJN6"/>
<organism evidence="10 11">
    <name type="scientific">Monoraphidium neglectum</name>
    <dbReference type="NCBI Taxonomy" id="145388"/>
    <lineage>
        <taxon>Eukaryota</taxon>
        <taxon>Viridiplantae</taxon>
        <taxon>Chlorophyta</taxon>
        <taxon>core chlorophytes</taxon>
        <taxon>Chlorophyceae</taxon>
        <taxon>CS clade</taxon>
        <taxon>Sphaeropleales</taxon>
        <taxon>Selenastraceae</taxon>
        <taxon>Monoraphidium</taxon>
    </lineage>
</organism>
<dbReference type="RefSeq" id="XP_013898532.1">
    <property type="nucleotide sequence ID" value="XM_014043078.1"/>
</dbReference>
<keyword evidence="7" id="KW-0472">Membrane</keyword>
<comment type="similarity">
    <text evidence="2">Belongs to the peptidase S54 family.</text>
</comment>
<dbReference type="InterPro" id="IPR022764">
    <property type="entry name" value="Peptidase_S54_rhomboid_dom"/>
</dbReference>
<gene>
    <name evidence="10" type="ORF">MNEG_8447</name>
</gene>
<dbReference type="GO" id="GO:0006508">
    <property type="term" value="P:proteolysis"/>
    <property type="evidence" value="ECO:0007669"/>
    <property type="project" value="UniProtKB-KW"/>
</dbReference>
<evidence type="ECO:0000259" key="9">
    <source>
        <dbReference type="Pfam" id="PF01694"/>
    </source>
</evidence>
<evidence type="ECO:0000256" key="6">
    <source>
        <dbReference type="ARBA" id="ARBA00022989"/>
    </source>
</evidence>
<dbReference type="InterPro" id="IPR035952">
    <property type="entry name" value="Rhomboid-like_sf"/>
</dbReference>
<accession>A0A0D2JJN6</accession>
<evidence type="ECO:0000256" key="2">
    <source>
        <dbReference type="ARBA" id="ARBA00009045"/>
    </source>
</evidence>
<dbReference type="EMBL" id="KK101826">
    <property type="protein sequence ID" value="KIY99512.1"/>
    <property type="molecule type" value="Genomic_DNA"/>
</dbReference>
<dbReference type="Gene3D" id="1.20.1540.10">
    <property type="entry name" value="Rhomboid-like"/>
    <property type="match status" value="1"/>
</dbReference>